<sequence>MSADGQPHRPVPLILLIGSVFVTVTVVEVLAGNLDRHWLVSGLFLAGEFVLGVVIAVAVWTFVMTRRS</sequence>
<keyword evidence="1" id="KW-0812">Transmembrane</keyword>
<keyword evidence="1" id="KW-0472">Membrane</keyword>
<evidence type="ECO:0000256" key="1">
    <source>
        <dbReference type="SAM" id="Phobius"/>
    </source>
</evidence>
<feature type="transmembrane region" description="Helical" evidence="1">
    <location>
        <begin position="38"/>
        <end position="63"/>
    </location>
</feature>
<feature type="transmembrane region" description="Helical" evidence="1">
    <location>
        <begin position="12"/>
        <end position="32"/>
    </location>
</feature>
<dbReference type="EMBL" id="JAUSUZ010000001">
    <property type="protein sequence ID" value="MDQ0364706.1"/>
    <property type="molecule type" value="Genomic_DNA"/>
</dbReference>
<dbReference type="Proteomes" id="UP001240236">
    <property type="component" value="Unassembled WGS sequence"/>
</dbReference>
<protein>
    <submittedName>
        <fullName evidence="2">Uncharacterized protein</fullName>
    </submittedName>
</protein>
<dbReference type="AlphaFoldDB" id="A0AAE3VVW3"/>
<gene>
    <name evidence="2" type="ORF">J2S42_001375</name>
</gene>
<dbReference type="RefSeq" id="WP_307236319.1">
    <property type="nucleotide sequence ID" value="NZ_JAUSUZ010000001.1"/>
</dbReference>
<evidence type="ECO:0000313" key="2">
    <source>
        <dbReference type="EMBL" id="MDQ0364706.1"/>
    </source>
</evidence>
<proteinExistence type="predicted"/>
<organism evidence="2 3">
    <name type="scientific">Catenuloplanes indicus</name>
    <dbReference type="NCBI Taxonomy" id="137267"/>
    <lineage>
        <taxon>Bacteria</taxon>
        <taxon>Bacillati</taxon>
        <taxon>Actinomycetota</taxon>
        <taxon>Actinomycetes</taxon>
        <taxon>Micromonosporales</taxon>
        <taxon>Micromonosporaceae</taxon>
        <taxon>Catenuloplanes</taxon>
    </lineage>
</organism>
<comment type="caution">
    <text evidence="2">The sequence shown here is derived from an EMBL/GenBank/DDBJ whole genome shotgun (WGS) entry which is preliminary data.</text>
</comment>
<evidence type="ECO:0000313" key="3">
    <source>
        <dbReference type="Proteomes" id="UP001240236"/>
    </source>
</evidence>
<accession>A0AAE3VVW3</accession>
<reference evidence="2 3" key="1">
    <citation type="submission" date="2023-07" db="EMBL/GenBank/DDBJ databases">
        <title>Sequencing the genomes of 1000 actinobacteria strains.</title>
        <authorList>
            <person name="Klenk H.-P."/>
        </authorList>
    </citation>
    <scope>NUCLEOTIDE SEQUENCE [LARGE SCALE GENOMIC DNA]</scope>
    <source>
        <strain evidence="2 3">DSM 44709</strain>
    </source>
</reference>
<keyword evidence="1" id="KW-1133">Transmembrane helix</keyword>
<keyword evidence="3" id="KW-1185">Reference proteome</keyword>
<name>A0AAE3VVW3_9ACTN</name>